<dbReference type="Gene3D" id="6.10.340.10">
    <property type="match status" value="1"/>
</dbReference>
<dbReference type="Pfam" id="PF06580">
    <property type="entry name" value="His_kinase"/>
    <property type="match status" value="1"/>
</dbReference>
<feature type="domain" description="Histidine kinase" evidence="13">
    <location>
        <begin position="485"/>
        <end position="584"/>
    </location>
</feature>
<keyword evidence="10" id="KW-0902">Two-component regulatory system</keyword>
<evidence type="ECO:0000313" key="15">
    <source>
        <dbReference type="EMBL" id="MFB9759242.1"/>
    </source>
</evidence>
<name>A0ABV5WF51_9BACI</name>
<evidence type="ECO:0000256" key="9">
    <source>
        <dbReference type="ARBA" id="ARBA00022840"/>
    </source>
</evidence>
<evidence type="ECO:0000256" key="4">
    <source>
        <dbReference type="ARBA" id="ARBA00022475"/>
    </source>
</evidence>
<keyword evidence="5" id="KW-0597">Phosphoprotein</keyword>
<dbReference type="PRINTS" id="PR00344">
    <property type="entry name" value="BCTRLSENSOR"/>
</dbReference>
<keyword evidence="6 15" id="KW-0808">Transferase</keyword>
<evidence type="ECO:0000256" key="3">
    <source>
        <dbReference type="ARBA" id="ARBA00012438"/>
    </source>
</evidence>
<dbReference type="Gene3D" id="3.30.565.10">
    <property type="entry name" value="Histidine kinase-like ATPase, C-terminal domain"/>
    <property type="match status" value="1"/>
</dbReference>
<feature type="transmembrane region" description="Helical" evidence="12">
    <location>
        <begin position="21"/>
        <end position="44"/>
    </location>
</feature>
<evidence type="ECO:0000256" key="6">
    <source>
        <dbReference type="ARBA" id="ARBA00022679"/>
    </source>
</evidence>
<dbReference type="Proteomes" id="UP001589609">
    <property type="component" value="Unassembled WGS sequence"/>
</dbReference>
<dbReference type="EMBL" id="JBHMAF010000065">
    <property type="protein sequence ID" value="MFB9759242.1"/>
    <property type="molecule type" value="Genomic_DNA"/>
</dbReference>
<organism evidence="15 16">
    <name type="scientific">Ectobacillus funiculus</name>
    <dbReference type="NCBI Taxonomy" id="137993"/>
    <lineage>
        <taxon>Bacteria</taxon>
        <taxon>Bacillati</taxon>
        <taxon>Bacillota</taxon>
        <taxon>Bacilli</taxon>
        <taxon>Bacillales</taxon>
        <taxon>Bacillaceae</taxon>
        <taxon>Ectobacillus</taxon>
    </lineage>
</organism>
<evidence type="ECO:0000256" key="7">
    <source>
        <dbReference type="ARBA" id="ARBA00022741"/>
    </source>
</evidence>
<dbReference type="GO" id="GO:0004673">
    <property type="term" value="F:protein histidine kinase activity"/>
    <property type="evidence" value="ECO:0007669"/>
    <property type="project" value="UniProtKB-EC"/>
</dbReference>
<evidence type="ECO:0000256" key="10">
    <source>
        <dbReference type="ARBA" id="ARBA00023012"/>
    </source>
</evidence>
<feature type="domain" description="HAMP" evidence="14">
    <location>
        <begin position="315"/>
        <end position="371"/>
    </location>
</feature>
<keyword evidence="7" id="KW-0547">Nucleotide-binding</keyword>
<evidence type="ECO:0000256" key="11">
    <source>
        <dbReference type="ARBA" id="ARBA00023136"/>
    </source>
</evidence>
<evidence type="ECO:0000259" key="14">
    <source>
        <dbReference type="PROSITE" id="PS50885"/>
    </source>
</evidence>
<dbReference type="CDD" id="cd18773">
    <property type="entry name" value="PDC1_HK_sensor"/>
    <property type="match status" value="1"/>
</dbReference>
<dbReference type="InterPro" id="IPR004358">
    <property type="entry name" value="Sig_transdc_His_kin-like_C"/>
</dbReference>
<dbReference type="PROSITE" id="PS50885">
    <property type="entry name" value="HAMP"/>
    <property type="match status" value="1"/>
</dbReference>
<comment type="caution">
    <text evidence="15">The sequence shown here is derived from an EMBL/GenBank/DDBJ whole genome shotgun (WGS) entry which is preliminary data.</text>
</comment>
<reference evidence="15 16" key="1">
    <citation type="submission" date="2024-09" db="EMBL/GenBank/DDBJ databases">
        <authorList>
            <person name="Sun Q."/>
            <person name="Mori K."/>
        </authorList>
    </citation>
    <scope>NUCLEOTIDE SEQUENCE [LARGE SCALE GENOMIC DNA]</scope>
    <source>
        <strain evidence="15 16">JCM 11201</strain>
    </source>
</reference>
<evidence type="ECO:0000259" key="13">
    <source>
        <dbReference type="PROSITE" id="PS50109"/>
    </source>
</evidence>
<dbReference type="PROSITE" id="PS50109">
    <property type="entry name" value="HIS_KIN"/>
    <property type="match status" value="1"/>
</dbReference>
<comment type="catalytic activity">
    <reaction evidence="1">
        <text>ATP + protein L-histidine = ADP + protein N-phospho-L-histidine.</text>
        <dbReference type="EC" id="2.7.13.3"/>
    </reaction>
</comment>
<evidence type="ECO:0000256" key="12">
    <source>
        <dbReference type="SAM" id="Phobius"/>
    </source>
</evidence>
<dbReference type="SMART" id="SM00387">
    <property type="entry name" value="HATPase_c"/>
    <property type="match status" value="1"/>
</dbReference>
<evidence type="ECO:0000256" key="8">
    <source>
        <dbReference type="ARBA" id="ARBA00022777"/>
    </source>
</evidence>
<dbReference type="EC" id="2.7.13.3" evidence="3"/>
<keyword evidence="12" id="KW-1133">Transmembrane helix</keyword>
<dbReference type="InterPro" id="IPR003660">
    <property type="entry name" value="HAMP_dom"/>
</dbReference>
<dbReference type="Pfam" id="PF00672">
    <property type="entry name" value="HAMP"/>
    <property type="match status" value="1"/>
</dbReference>
<feature type="transmembrane region" description="Helical" evidence="12">
    <location>
        <begin position="293"/>
        <end position="313"/>
    </location>
</feature>
<dbReference type="PANTHER" id="PTHR34220:SF7">
    <property type="entry name" value="SENSOR HISTIDINE KINASE YPDA"/>
    <property type="match status" value="1"/>
</dbReference>
<dbReference type="PANTHER" id="PTHR34220">
    <property type="entry name" value="SENSOR HISTIDINE KINASE YPDA"/>
    <property type="match status" value="1"/>
</dbReference>
<keyword evidence="16" id="KW-1185">Reference proteome</keyword>
<keyword evidence="9" id="KW-0067">ATP-binding</keyword>
<dbReference type="InterPro" id="IPR005467">
    <property type="entry name" value="His_kinase_dom"/>
</dbReference>
<evidence type="ECO:0000256" key="1">
    <source>
        <dbReference type="ARBA" id="ARBA00000085"/>
    </source>
</evidence>
<accession>A0ABV5WF51</accession>
<dbReference type="InterPro" id="IPR010559">
    <property type="entry name" value="Sig_transdc_His_kin_internal"/>
</dbReference>
<dbReference type="CDD" id="cd06225">
    <property type="entry name" value="HAMP"/>
    <property type="match status" value="1"/>
</dbReference>
<dbReference type="SUPFAM" id="SSF158472">
    <property type="entry name" value="HAMP domain-like"/>
    <property type="match status" value="1"/>
</dbReference>
<gene>
    <name evidence="15" type="ORF">ACFFMS_12400</name>
</gene>
<evidence type="ECO:0000256" key="2">
    <source>
        <dbReference type="ARBA" id="ARBA00004651"/>
    </source>
</evidence>
<keyword evidence="8 15" id="KW-0418">Kinase</keyword>
<sequence>MNKLLLFITSAYQNLKIKYKLVIFISFIMVVSLSFMLIGLQYAFQIYDEQIYRKSSQVLMMSSNSIEDELKKVEEISFDIITDNDIQRNLRDLKGNISGYEQYRIQNELWDRLTSYAGSEKYIHSIHLFDANGREYVAGTNSAALSKEQRDLIIYQAAKQNGGTLWITPGGFNDFLFSARQVRAYENLSLDKLGTLVIHVDLEKIVRDLPKEWEETAGSIMISNGQDVFFSEKTINSFKQFDFSNKTKQGYKIQKVGGQRYFITHIQSSYADWTYWNIIPFNLMFAKVTAVKYSLIFLFILLSLFVLSLGVRFSKRITSPIEKLVAAMKHVQKGDFAIAESLPAPPLHQDEVGTLHRNFTIMIQRINELIKENYEKQLLIKETEFKALQAQINPHFLYNTLESINWLAKANQQKQISKMVESLGYLLRNSISMKEDIIMIEKEIEIVQSYITIQQYRFEERLDFSLDIPPDFQSCYIPKLTVQPLIENAIHYALEPSIEPCKITVRAFRKEACLYLTVEDNGPGMDTSLLDKIKSGQVKTRGTGIGLQNIDERIKLSFGEQYGLQIESSPDKGTAVSIILPYQMGCEEYV</sequence>
<proteinExistence type="predicted"/>
<evidence type="ECO:0000313" key="16">
    <source>
        <dbReference type="Proteomes" id="UP001589609"/>
    </source>
</evidence>
<dbReference type="InterPro" id="IPR050640">
    <property type="entry name" value="Bact_2-comp_sensor_kinase"/>
</dbReference>
<keyword evidence="11 12" id="KW-0472">Membrane</keyword>
<dbReference type="SMART" id="SM00304">
    <property type="entry name" value="HAMP"/>
    <property type="match status" value="1"/>
</dbReference>
<evidence type="ECO:0000256" key="5">
    <source>
        <dbReference type="ARBA" id="ARBA00022553"/>
    </source>
</evidence>
<dbReference type="RefSeq" id="WP_379949538.1">
    <property type="nucleotide sequence ID" value="NZ_JBHMAF010000065.1"/>
</dbReference>
<dbReference type="InterPro" id="IPR036890">
    <property type="entry name" value="HATPase_C_sf"/>
</dbReference>
<dbReference type="SUPFAM" id="SSF55874">
    <property type="entry name" value="ATPase domain of HSP90 chaperone/DNA topoisomerase II/histidine kinase"/>
    <property type="match status" value="1"/>
</dbReference>
<keyword evidence="12" id="KW-0812">Transmembrane</keyword>
<dbReference type="InterPro" id="IPR003594">
    <property type="entry name" value="HATPase_dom"/>
</dbReference>
<protein>
    <recommendedName>
        <fullName evidence="3">histidine kinase</fullName>
        <ecNumber evidence="3">2.7.13.3</ecNumber>
    </recommendedName>
</protein>
<keyword evidence="4" id="KW-1003">Cell membrane</keyword>
<dbReference type="Pfam" id="PF02518">
    <property type="entry name" value="HATPase_c"/>
    <property type="match status" value="1"/>
</dbReference>
<comment type="subcellular location">
    <subcellularLocation>
        <location evidence="2">Cell membrane</location>
        <topology evidence="2">Multi-pass membrane protein</topology>
    </subcellularLocation>
</comment>